<reference evidence="1 2" key="1">
    <citation type="journal article" date="2009" name="PLoS Genet.">
        <title>Genomic analysis of the basal lineage fungus Rhizopus oryzae reveals a whole-genome duplication.</title>
        <authorList>
            <person name="Ma L.-J."/>
            <person name="Ibrahim A.S."/>
            <person name="Skory C."/>
            <person name="Grabherr M.G."/>
            <person name="Burger G."/>
            <person name="Butler M."/>
            <person name="Elias M."/>
            <person name="Idnurm A."/>
            <person name="Lang B.F."/>
            <person name="Sone T."/>
            <person name="Abe A."/>
            <person name="Calvo S.E."/>
            <person name="Corrochano L.M."/>
            <person name="Engels R."/>
            <person name="Fu J."/>
            <person name="Hansberg W."/>
            <person name="Kim J.-M."/>
            <person name="Kodira C.D."/>
            <person name="Koehrsen M.J."/>
            <person name="Liu B."/>
            <person name="Miranda-Saavedra D."/>
            <person name="O'Leary S."/>
            <person name="Ortiz-Castellanos L."/>
            <person name="Poulter R."/>
            <person name="Rodriguez-Romero J."/>
            <person name="Ruiz-Herrera J."/>
            <person name="Shen Y.-Q."/>
            <person name="Zeng Q."/>
            <person name="Galagan J."/>
            <person name="Birren B.W."/>
            <person name="Cuomo C.A."/>
            <person name="Wickes B.L."/>
        </authorList>
    </citation>
    <scope>NUCLEOTIDE SEQUENCE [LARGE SCALE GENOMIC DNA]</scope>
    <source>
        <strain evidence="2">RA 99-880 / ATCC MYA-4621 / FGSC 9543 / NRRL 43880</strain>
    </source>
</reference>
<dbReference type="RefSeq" id="XP_067514918.1">
    <property type="nucleotide sequence ID" value="XM_067658817.1"/>
</dbReference>
<accession>I1BTJ2</accession>
<dbReference type="EMBL" id="CH476734">
    <property type="protein sequence ID" value="EIE79522.1"/>
    <property type="molecule type" value="Genomic_DNA"/>
</dbReference>
<dbReference type="Proteomes" id="UP000009138">
    <property type="component" value="Unassembled WGS sequence"/>
</dbReference>
<dbReference type="InParanoid" id="I1BTJ2"/>
<dbReference type="OrthoDB" id="2264060at2759"/>
<gene>
    <name evidence="1" type="ORF">RO3G_04227</name>
</gene>
<dbReference type="VEuPathDB" id="FungiDB:RO3G_04227"/>
<sequence>MVFVSWSCSADANFSSRDMNGNTDLVNELTGVDGDTQSMISYINSSETEACLVAIDFAGLSTNIGDLQNFFKSKPVQRSRKV</sequence>
<name>I1BTJ2_RHIO9</name>
<keyword evidence="2" id="KW-1185">Reference proteome</keyword>
<dbReference type="AlphaFoldDB" id="I1BTJ2"/>
<protein>
    <submittedName>
        <fullName evidence="1">Uncharacterized protein</fullName>
    </submittedName>
</protein>
<organism evidence="1 2">
    <name type="scientific">Rhizopus delemar (strain RA 99-880 / ATCC MYA-4621 / FGSC 9543 / NRRL 43880)</name>
    <name type="common">Mucormycosis agent</name>
    <name type="synonym">Rhizopus arrhizus var. delemar</name>
    <dbReference type="NCBI Taxonomy" id="246409"/>
    <lineage>
        <taxon>Eukaryota</taxon>
        <taxon>Fungi</taxon>
        <taxon>Fungi incertae sedis</taxon>
        <taxon>Mucoromycota</taxon>
        <taxon>Mucoromycotina</taxon>
        <taxon>Mucoromycetes</taxon>
        <taxon>Mucorales</taxon>
        <taxon>Mucorineae</taxon>
        <taxon>Rhizopodaceae</taxon>
        <taxon>Rhizopus</taxon>
    </lineage>
</organism>
<proteinExistence type="predicted"/>
<evidence type="ECO:0000313" key="2">
    <source>
        <dbReference type="Proteomes" id="UP000009138"/>
    </source>
</evidence>
<dbReference type="GeneID" id="93611198"/>
<evidence type="ECO:0000313" key="1">
    <source>
        <dbReference type="EMBL" id="EIE79522.1"/>
    </source>
</evidence>